<feature type="region of interest" description="Disordered" evidence="2">
    <location>
        <begin position="131"/>
        <end position="171"/>
    </location>
</feature>
<dbReference type="GO" id="GO:0000122">
    <property type="term" value="P:negative regulation of transcription by RNA polymerase II"/>
    <property type="evidence" value="ECO:0007669"/>
    <property type="project" value="EnsemblMetazoa"/>
</dbReference>
<dbReference type="GO" id="GO:0003713">
    <property type="term" value="F:transcription coactivator activity"/>
    <property type="evidence" value="ECO:0007669"/>
    <property type="project" value="TreeGrafter"/>
</dbReference>
<dbReference type="Pfam" id="PF02826">
    <property type="entry name" value="2-Hacid_dh_C"/>
    <property type="match status" value="1"/>
</dbReference>
<dbReference type="InterPro" id="IPR036291">
    <property type="entry name" value="NAD(P)-bd_dom_sf"/>
</dbReference>
<evidence type="ECO:0000313" key="5">
    <source>
        <dbReference type="EnsemblMetazoa" id="OVOC5222.1"/>
    </source>
</evidence>
<organism evidence="5 6">
    <name type="scientific">Onchocerca volvulus</name>
    <dbReference type="NCBI Taxonomy" id="6282"/>
    <lineage>
        <taxon>Eukaryota</taxon>
        <taxon>Metazoa</taxon>
        <taxon>Ecdysozoa</taxon>
        <taxon>Nematoda</taxon>
        <taxon>Chromadorea</taxon>
        <taxon>Rhabditida</taxon>
        <taxon>Spirurina</taxon>
        <taxon>Spiruromorpha</taxon>
        <taxon>Filarioidea</taxon>
        <taxon>Onchocercidae</taxon>
        <taxon>Onchocerca</taxon>
    </lineage>
</organism>
<dbReference type="PROSITE" id="PS00065">
    <property type="entry name" value="D_2_HYDROXYACID_DH_1"/>
    <property type="match status" value="1"/>
</dbReference>
<reference evidence="5" key="2">
    <citation type="submission" date="2022-06" db="UniProtKB">
        <authorList>
            <consortium name="EnsemblMetazoa"/>
        </authorList>
    </citation>
    <scope>IDENTIFICATION</scope>
</reference>
<dbReference type="Pfam" id="PF00389">
    <property type="entry name" value="2-Hacid_dh"/>
    <property type="match status" value="1"/>
</dbReference>
<dbReference type="EnsemblMetazoa" id="OVOC5222.1">
    <property type="protein sequence ID" value="OVOC5222.1"/>
    <property type="gene ID" value="WBGene00242031"/>
</dbReference>
<feature type="compositionally biased region" description="Polar residues" evidence="2">
    <location>
        <begin position="86"/>
        <end position="105"/>
    </location>
</feature>
<dbReference type="OMA" id="IAVCHAP"/>
<feature type="compositionally biased region" description="Basic and acidic residues" evidence="2">
    <location>
        <begin position="71"/>
        <end position="82"/>
    </location>
</feature>
<dbReference type="SUPFAM" id="SSF51735">
    <property type="entry name" value="NAD(P)-binding Rossmann-fold domains"/>
    <property type="match status" value="1"/>
</dbReference>
<dbReference type="GO" id="GO:0005634">
    <property type="term" value="C:nucleus"/>
    <property type="evidence" value="ECO:0007669"/>
    <property type="project" value="EnsemblMetazoa"/>
</dbReference>
<evidence type="ECO:0000259" key="3">
    <source>
        <dbReference type="Pfam" id="PF00389"/>
    </source>
</evidence>
<dbReference type="InterPro" id="IPR051638">
    <property type="entry name" value="CTBP_dehydrogenase"/>
</dbReference>
<feature type="compositionally biased region" description="Low complexity" evidence="2">
    <location>
        <begin position="139"/>
        <end position="151"/>
    </location>
</feature>
<evidence type="ECO:0000256" key="2">
    <source>
        <dbReference type="SAM" id="MobiDB-lite"/>
    </source>
</evidence>
<protein>
    <submittedName>
        <fullName evidence="5">Uncharacterized protein</fullName>
    </submittedName>
</protein>
<sequence>MRVSVDIFSLYREAGDVWAIRSFHRCHPQMHYMIAVLLRICSAHFEGGEKKEGDIPVPDPQLDAPISIELPPKETKSSDRRRALQQPRSSARSTPCSNSSAASTSVKRDTKAAPFGNALLRMQKNTWSSLGKEEEEGWSSPSSHIYPSIHPSIRRPSVPYPKQEAAHTHPTPSFPKFYIAIGSAGGRGGGAGGYYKGGGERGVLPQHPSAPTHLGVFLLHVQLRVCLCMCMYVSELTRAPLIDSNSPCSSLRFPSSSNSNNAAATTSTTATAAAAAAAAAVAAASAEYSADLRQHNHFVANILTMSSRMSNGATGRPLVALLDGRDCTVEMPILKDVATVAFCDAQSTHEIHEKVLNEAVAALMWHSITLEREDLEKFKALRVVVRIGTGTDNIDVKAATDLGIAVCNTPGDCVEEVADTTMSLILNMYRKTFWLAKAVAEGKKVSGVEQVRELASGSTRIRDDTLGIIGLGRVGTAVAMRAKAFGFKICFFDPHLPEGVDKSLGIERCYNLDDILFKSDCITLHCPLTDETRHMINDMTIKQMRPGAFIVNTSRGGLIQESALGESLKSGHIKAAALDVHEHEPFDPLAIGPLSAVPNIIHTPHCSWYSDASCKELRLSAAREVRRAIVGRCPHDLSNCVNKEALLAGHTRRPTSSTSLAPNVSSSFNPLMPSFGTSIADGFNGLPVGGNLPSFPYSNPLLAMGNPLLNPLMMNPSTAALASFANAAASTPHSGPAAALSTLAAASSAMTTSAAPVARQSPAVQVSHSPKANNSRTAVSPAVRPASSPDGPAEIKDGTSPAQQTSSQPHLTSSSLSVASPCKSPGASNLPKVPAISVDSLASVVPEESAVTPVKLDAE</sequence>
<dbReference type="GO" id="GO:0003714">
    <property type="term" value="F:transcription corepressor activity"/>
    <property type="evidence" value="ECO:0007669"/>
    <property type="project" value="EnsemblMetazoa"/>
</dbReference>
<accession>A0A8R1XWQ4</accession>
<evidence type="ECO:0000313" key="6">
    <source>
        <dbReference type="Proteomes" id="UP000024404"/>
    </source>
</evidence>
<dbReference type="PANTHER" id="PTHR46029:SF7">
    <property type="entry name" value="C-TERMINAL-BINDING PROTEIN"/>
    <property type="match status" value="1"/>
</dbReference>
<dbReference type="PANTHER" id="PTHR46029">
    <property type="entry name" value="C-TERMINAL-BINDING PROTEIN"/>
    <property type="match status" value="1"/>
</dbReference>
<evidence type="ECO:0000256" key="1">
    <source>
        <dbReference type="ARBA" id="ARBA00005854"/>
    </source>
</evidence>
<dbReference type="GO" id="GO:0051287">
    <property type="term" value="F:NAD binding"/>
    <property type="evidence" value="ECO:0007669"/>
    <property type="project" value="InterPro"/>
</dbReference>
<dbReference type="InterPro" id="IPR043322">
    <property type="entry name" value="CtBP"/>
</dbReference>
<comment type="similarity">
    <text evidence="1">Belongs to the D-isomer specific 2-hydroxyacid dehydrogenase family.</text>
</comment>
<dbReference type="InterPro" id="IPR006140">
    <property type="entry name" value="D-isomer_DH_NAD-bd"/>
</dbReference>
<feature type="domain" description="D-isomer specific 2-hydroxyacid dehydrogenase catalytic" evidence="3">
    <location>
        <begin position="327"/>
        <end position="636"/>
    </location>
</feature>
<evidence type="ECO:0000259" key="4">
    <source>
        <dbReference type="Pfam" id="PF02826"/>
    </source>
</evidence>
<feature type="region of interest" description="Disordered" evidence="2">
    <location>
        <begin position="49"/>
        <end position="117"/>
    </location>
</feature>
<reference evidence="6" key="1">
    <citation type="submission" date="2013-10" db="EMBL/GenBank/DDBJ databases">
        <title>Genome sequencing of Onchocerca volvulus.</title>
        <authorList>
            <person name="Cotton J."/>
            <person name="Tsai J."/>
            <person name="Stanley E."/>
            <person name="Tracey A."/>
            <person name="Holroyd N."/>
            <person name="Lustigman S."/>
            <person name="Berriman M."/>
        </authorList>
    </citation>
    <scope>NUCLEOTIDE SEQUENCE</scope>
</reference>
<name>A0A8R1XWQ4_ONCVO</name>
<dbReference type="AlphaFoldDB" id="A0A8R1XWQ4"/>
<dbReference type="InterPro" id="IPR006139">
    <property type="entry name" value="D-isomer_2_OHA_DH_cat_dom"/>
</dbReference>
<proteinExistence type="inferred from homology"/>
<feature type="domain" description="D-isomer specific 2-hydroxyacid dehydrogenase NAD-binding" evidence="4">
    <location>
        <begin position="422"/>
        <end position="607"/>
    </location>
</feature>
<keyword evidence="6" id="KW-1185">Reference proteome</keyword>
<feature type="compositionally biased region" description="Low complexity" evidence="2">
    <location>
        <begin position="803"/>
        <end position="817"/>
    </location>
</feature>
<dbReference type="GO" id="GO:0001221">
    <property type="term" value="F:transcription coregulator binding"/>
    <property type="evidence" value="ECO:0007669"/>
    <property type="project" value="TreeGrafter"/>
</dbReference>
<feature type="compositionally biased region" description="Polar residues" evidence="2">
    <location>
        <begin position="762"/>
        <end position="778"/>
    </location>
</feature>
<feature type="region of interest" description="Disordered" evidence="2">
    <location>
        <begin position="756"/>
        <end position="833"/>
    </location>
</feature>
<dbReference type="InterPro" id="IPR029752">
    <property type="entry name" value="D-isomer_DH_CS1"/>
</dbReference>
<dbReference type="Gene3D" id="3.40.50.720">
    <property type="entry name" value="NAD(P)-binding Rossmann-like Domain"/>
    <property type="match status" value="2"/>
</dbReference>
<dbReference type="Proteomes" id="UP000024404">
    <property type="component" value="Unassembled WGS sequence"/>
</dbReference>
<dbReference type="SUPFAM" id="SSF52283">
    <property type="entry name" value="Formate/glycerate dehydrogenase catalytic domain-like"/>
    <property type="match status" value="1"/>
</dbReference>
<dbReference type="GO" id="GO:0061629">
    <property type="term" value="F:RNA polymerase II-specific DNA-binding transcription factor binding"/>
    <property type="evidence" value="ECO:0007669"/>
    <property type="project" value="EnsemblMetazoa"/>
</dbReference>
<dbReference type="CDD" id="cd05299">
    <property type="entry name" value="CtBP_dh"/>
    <property type="match status" value="1"/>
</dbReference>
<dbReference type="GO" id="GO:0016616">
    <property type="term" value="F:oxidoreductase activity, acting on the CH-OH group of donors, NAD or NADP as acceptor"/>
    <property type="evidence" value="ECO:0007669"/>
    <property type="project" value="InterPro"/>
</dbReference>
<dbReference type="EMBL" id="CMVM020000150">
    <property type="status" value="NOT_ANNOTATED_CDS"/>
    <property type="molecule type" value="Genomic_DNA"/>
</dbReference>